<protein>
    <submittedName>
        <fullName evidence="1">Uncharacterized protein</fullName>
    </submittedName>
</protein>
<proteinExistence type="predicted"/>
<evidence type="ECO:0000313" key="1">
    <source>
        <dbReference type="EMBL" id="PRQ42878.1"/>
    </source>
</evidence>
<organism evidence="1 2">
    <name type="scientific">Rosa chinensis</name>
    <name type="common">China rose</name>
    <dbReference type="NCBI Taxonomy" id="74649"/>
    <lineage>
        <taxon>Eukaryota</taxon>
        <taxon>Viridiplantae</taxon>
        <taxon>Streptophyta</taxon>
        <taxon>Embryophyta</taxon>
        <taxon>Tracheophyta</taxon>
        <taxon>Spermatophyta</taxon>
        <taxon>Magnoliopsida</taxon>
        <taxon>eudicotyledons</taxon>
        <taxon>Gunneridae</taxon>
        <taxon>Pentapetalae</taxon>
        <taxon>rosids</taxon>
        <taxon>fabids</taxon>
        <taxon>Rosales</taxon>
        <taxon>Rosaceae</taxon>
        <taxon>Rosoideae</taxon>
        <taxon>Rosoideae incertae sedis</taxon>
        <taxon>Rosa</taxon>
    </lineage>
</organism>
<dbReference type="AlphaFoldDB" id="A0A2P6R8W0"/>
<evidence type="ECO:0000313" key="2">
    <source>
        <dbReference type="Proteomes" id="UP000238479"/>
    </source>
</evidence>
<reference evidence="1 2" key="1">
    <citation type="journal article" date="2018" name="Nat. Genet.">
        <title>The Rosa genome provides new insights in the design of modern roses.</title>
        <authorList>
            <person name="Bendahmane M."/>
        </authorList>
    </citation>
    <scope>NUCLEOTIDE SEQUENCE [LARGE SCALE GENOMIC DNA]</scope>
    <source>
        <strain evidence="2">cv. Old Blush</strain>
    </source>
</reference>
<accession>A0A2P6R8W0</accession>
<gene>
    <name evidence="1" type="ORF">RchiOBHm_Chr3g0462421</name>
</gene>
<sequence>MFLGDDDDGFPTHLLQFYLHRKFRLCQRLLHNKYSPMNVDYPGKISDLLEMYFGRKCFQNTFRSDFQFSSFSQNFGPIF</sequence>
<comment type="caution">
    <text evidence="1">The sequence shown here is derived from an EMBL/GenBank/DDBJ whole genome shotgun (WGS) entry which is preliminary data.</text>
</comment>
<dbReference type="EMBL" id="PDCK01000041">
    <property type="protein sequence ID" value="PRQ42878.1"/>
    <property type="molecule type" value="Genomic_DNA"/>
</dbReference>
<dbReference type="Proteomes" id="UP000238479">
    <property type="component" value="Chromosome 3"/>
</dbReference>
<keyword evidence="2" id="KW-1185">Reference proteome</keyword>
<name>A0A2P6R8W0_ROSCH</name>
<dbReference type="Gramene" id="PRQ42878">
    <property type="protein sequence ID" value="PRQ42878"/>
    <property type="gene ID" value="RchiOBHm_Chr3g0462421"/>
</dbReference>